<accession>A0A9W6DSE8</accession>
<dbReference type="Pfam" id="PF14040">
    <property type="entry name" value="DNase_NucA_NucB"/>
    <property type="match status" value="1"/>
</dbReference>
<evidence type="ECO:0000313" key="3">
    <source>
        <dbReference type="EMBL" id="GKZ27904.1"/>
    </source>
</evidence>
<feature type="domain" description="Deoxyribonuclease NucA/NucB" evidence="2">
    <location>
        <begin position="49"/>
        <end position="98"/>
    </location>
</feature>
<dbReference type="EMBL" id="BROQ01000340">
    <property type="protein sequence ID" value="GKZ27904.1"/>
    <property type="molecule type" value="Genomic_DNA"/>
</dbReference>
<name>A0A9W6DSE8_9EURO</name>
<evidence type="ECO:0000313" key="4">
    <source>
        <dbReference type="Proteomes" id="UP001143548"/>
    </source>
</evidence>
<feature type="region of interest" description="Disordered" evidence="1">
    <location>
        <begin position="1"/>
        <end position="42"/>
    </location>
</feature>
<proteinExistence type="predicted"/>
<dbReference type="AlphaFoldDB" id="A0A9W6DSE8"/>
<dbReference type="InterPro" id="IPR029476">
    <property type="entry name" value="DNase_NucA_NucB"/>
</dbReference>
<evidence type="ECO:0000256" key="1">
    <source>
        <dbReference type="SAM" id="MobiDB-lite"/>
    </source>
</evidence>
<organism evidence="3 4">
    <name type="scientific">Aspergillus brasiliensis</name>
    <dbReference type="NCBI Taxonomy" id="319629"/>
    <lineage>
        <taxon>Eukaryota</taxon>
        <taxon>Fungi</taxon>
        <taxon>Dikarya</taxon>
        <taxon>Ascomycota</taxon>
        <taxon>Pezizomycotina</taxon>
        <taxon>Eurotiomycetes</taxon>
        <taxon>Eurotiomycetidae</taxon>
        <taxon>Eurotiales</taxon>
        <taxon>Aspergillaceae</taxon>
        <taxon>Aspergillus</taxon>
        <taxon>Aspergillus subgen. Circumdati</taxon>
    </lineage>
</organism>
<protein>
    <recommendedName>
        <fullName evidence="2">Deoxyribonuclease NucA/NucB domain-containing protein</fullName>
    </recommendedName>
</protein>
<dbReference type="Proteomes" id="UP001143548">
    <property type="component" value="Unassembled WGS sequence"/>
</dbReference>
<evidence type="ECO:0000259" key="2">
    <source>
        <dbReference type="Pfam" id="PF14040"/>
    </source>
</evidence>
<feature type="compositionally biased region" description="Basic and acidic residues" evidence="1">
    <location>
        <begin position="11"/>
        <end position="24"/>
    </location>
</feature>
<gene>
    <name evidence="3" type="ORF">AbraCBS73388_006650</name>
</gene>
<comment type="caution">
    <text evidence="3">The sequence shown here is derived from an EMBL/GenBank/DDBJ whole genome shotgun (WGS) entry which is preliminary data.</text>
</comment>
<sequence length="180" mass="19780">THLLPLASQRDGTESYDNRKDAGVKKSFPGGKGLGPFRNPTAANVRIPGSPYVSPEEFPFASTTQGGHQAILFPVTEDSQRAQGGVISSFYEKYKIESAGRGKNSWFEITGWTGQLGPYCNALQKNKAKPNKNDAICKPGANGKGKWGFDVAIAKHRAASERDDEYDEDEDVFCSMYLYY</sequence>
<feature type="non-terminal residue" evidence="3">
    <location>
        <position position="1"/>
    </location>
</feature>
<reference evidence="3" key="1">
    <citation type="submission" date="2022-07" db="EMBL/GenBank/DDBJ databases">
        <title>Taxonomy of Aspergillus series Nigri: significant species reduction supported by multi-species coalescent approaches.</title>
        <authorList>
            <person name="Bian C."/>
            <person name="Kusuya Y."/>
            <person name="Sklenar F."/>
            <person name="D'hooge E."/>
            <person name="Yaguchi T."/>
            <person name="Takahashi H."/>
            <person name="Hubka V."/>
        </authorList>
    </citation>
    <scope>NUCLEOTIDE SEQUENCE</scope>
    <source>
        <strain evidence="3">CBS 733.88</strain>
    </source>
</reference>